<evidence type="ECO:0000259" key="6">
    <source>
        <dbReference type="PROSITE" id="PS50893"/>
    </source>
</evidence>
<dbReference type="InterPro" id="IPR056264">
    <property type="entry name" value="R2_ABCA1-4-like"/>
</dbReference>
<dbReference type="Proteomes" id="UP001154078">
    <property type="component" value="Chromosome 11"/>
</dbReference>
<evidence type="ECO:0000256" key="2">
    <source>
        <dbReference type="ARBA" id="ARBA00022692"/>
    </source>
</evidence>
<dbReference type="Pfam" id="PF00005">
    <property type="entry name" value="ABC_tran"/>
    <property type="match status" value="2"/>
</dbReference>
<feature type="transmembrane region" description="Helical" evidence="5">
    <location>
        <begin position="646"/>
        <end position="667"/>
    </location>
</feature>
<evidence type="ECO:0000313" key="8">
    <source>
        <dbReference type="Proteomes" id="UP001154078"/>
    </source>
</evidence>
<protein>
    <recommendedName>
        <fullName evidence="6">ABC transporter domain-containing protein</fullName>
    </recommendedName>
</protein>
<evidence type="ECO:0000256" key="4">
    <source>
        <dbReference type="ARBA" id="ARBA00023136"/>
    </source>
</evidence>
<reference evidence="7" key="1">
    <citation type="submission" date="2021-12" db="EMBL/GenBank/DDBJ databases">
        <authorList>
            <person name="King R."/>
        </authorList>
    </citation>
    <scope>NUCLEOTIDE SEQUENCE</scope>
</reference>
<dbReference type="OrthoDB" id="6512918at2759"/>
<feature type="transmembrane region" description="Helical" evidence="5">
    <location>
        <begin position="615"/>
        <end position="634"/>
    </location>
</feature>
<evidence type="ECO:0000256" key="3">
    <source>
        <dbReference type="ARBA" id="ARBA00022989"/>
    </source>
</evidence>
<dbReference type="InterPro" id="IPR026082">
    <property type="entry name" value="ABCA"/>
</dbReference>
<feature type="transmembrane region" description="Helical" evidence="5">
    <location>
        <begin position="582"/>
        <end position="603"/>
    </location>
</feature>
<dbReference type="Gene3D" id="3.40.50.300">
    <property type="entry name" value="P-loop containing nucleotide triphosphate hydrolases"/>
    <property type="match status" value="3"/>
</dbReference>
<dbReference type="PANTHER" id="PTHR19229:SF250">
    <property type="entry name" value="ABC TRANSPORTER DOMAIN-CONTAINING PROTEIN-RELATED"/>
    <property type="match status" value="1"/>
</dbReference>
<evidence type="ECO:0000256" key="1">
    <source>
        <dbReference type="ARBA" id="ARBA00004141"/>
    </source>
</evidence>
<dbReference type="GO" id="GO:0005319">
    <property type="term" value="F:lipid transporter activity"/>
    <property type="evidence" value="ECO:0007669"/>
    <property type="project" value="TreeGrafter"/>
</dbReference>
<dbReference type="InterPro" id="IPR027417">
    <property type="entry name" value="P-loop_NTPase"/>
</dbReference>
<name>A0A9P0FDT0_BRAAE</name>
<evidence type="ECO:0000313" key="7">
    <source>
        <dbReference type="EMBL" id="CAH0549840.1"/>
    </source>
</evidence>
<feature type="domain" description="ABC transporter" evidence="6">
    <location>
        <begin position="771"/>
        <end position="992"/>
    </location>
</feature>
<organism evidence="7 8">
    <name type="scientific">Brassicogethes aeneus</name>
    <name type="common">Rape pollen beetle</name>
    <name type="synonym">Meligethes aeneus</name>
    <dbReference type="NCBI Taxonomy" id="1431903"/>
    <lineage>
        <taxon>Eukaryota</taxon>
        <taxon>Metazoa</taxon>
        <taxon>Ecdysozoa</taxon>
        <taxon>Arthropoda</taxon>
        <taxon>Hexapoda</taxon>
        <taxon>Insecta</taxon>
        <taxon>Pterygota</taxon>
        <taxon>Neoptera</taxon>
        <taxon>Endopterygota</taxon>
        <taxon>Coleoptera</taxon>
        <taxon>Polyphaga</taxon>
        <taxon>Cucujiformia</taxon>
        <taxon>Nitidulidae</taxon>
        <taxon>Meligethinae</taxon>
        <taxon>Brassicogethes</taxon>
    </lineage>
</organism>
<dbReference type="Pfam" id="PF23321">
    <property type="entry name" value="R1_ABCA1"/>
    <property type="match status" value="1"/>
</dbReference>
<feature type="transmembrane region" description="Helical" evidence="5">
    <location>
        <begin position="446"/>
        <end position="465"/>
    </location>
</feature>
<dbReference type="PANTHER" id="PTHR19229">
    <property type="entry name" value="ATP-BINDING CASSETTE TRANSPORTER SUBFAMILY A ABCA"/>
    <property type="match status" value="1"/>
</dbReference>
<evidence type="ECO:0000256" key="5">
    <source>
        <dbReference type="SAM" id="Phobius"/>
    </source>
</evidence>
<gene>
    <name evidence="7" type="ORF">MELIAE_LOCUS2853</name>
</gene>
<keyword evidence="2 5" id="KW-0812">Transmembrane</keyword>
<dbReference type="GO" id="GO:0005524">
    <property type="term" value="F:ATP binding"/>
    <property type="evidence" value="ECO:0007669"/>
    <property type="project" value="InterPro"/>
</dbReference>
<dbReference type="GO" id="GO:0140359">
    <property type="term" value="F:ABC-type transporter activity"/>
    <property type="evidence" value="ECO:0007669"/>
    <property type="project" value="InterPro"/>
</dbReference>
<dbReference type="GO" id="GO:0016020">
    <property type="term" value="C:membrane"/>
    <property type="evidence" value="ECO:0007669"/>
    <property type="project" value="UniProtKB-SubCell"/>
</dbReference>
<dbReference type="SUPFAM" id="SSF52540">
    <property type="entry name" value="P-loop containing nucleoside triphosphate hydrolases"/>
    <property type="match status" value="2"/>
</dbReference>
<keyword evidence="3 5" id="KW-1133">Transmembrane helix</keyword>
<feature type="transmembrane region" description="Helical" evidence="5">
    <location>
        <begin position="496"/>
        <end position="520"/>
    </location>
</feature>
<proteinExistence type="predicted"/>
<sequence length="1092" mass="125950">MPSTGIATIRGYDTCLQTTKVRRRLGICPRENILFKDLTVSENIYFYCKLNGIQKKQVEAAVNGYINLLNLKEEKNLAAKKLNLGQQKKLCVLIAFFGKSKIVILDGPTYQMDTASRKSIWRLILQQKEERTIFLFTHCIFEAFQLGDRIAIFNDGSLKCMGSPLFLKKKLGAGYRLVIVKNKECDVDKITKMLKKHIPSIETLENTENELTYIIMENQQFKFEKMLGDFEQNLQALGVSNYQIKLTSIEEIYERYILFNYLKAYLNLCFNFRVENDEARSDMGKEVRVHARYIHHRVKKETILVRNHIQAMFMKKYYYTFNSWWTLMQLVIPLLFLGLTAGILLNLNQELPPKPLKLYNSTQTLVHLDPENKDNKYADLLLKQIQEEGGNVLYTNNMTEFFIEMLSDDRDNSQYQYIMGIDFVKGENNAGQQDIIDMIMYFNTNLYHSLGIAASFLFLAIYQVVGKCPECDLRFTNHPLPFDTKSRMYELSTSSFGFSMALFVGMGFTFSTTIFIVFIIEERISSFKIYQKIAGVKMWIFWMVTFIFDFCTFVFISIVYILCLRFFQYTGFTTYAELGRLLALLAAFAYSGLPTLYWFGFLFKNATGGFVKVSVFSVVVCIGIIIFNQMLMTFNMLEPLQVMRGVFVILPHYALGEGVLNLWLLYFNNKMCQLQAEDRYQHYTNKFCEDGGTWNFAIMRPGVGLNIIVCMVTGTILLGALIIYDSDIFLFRLGVSGLGPVRPPREDVDVMKEKRKVRYGDIMDLKFHHSMVVKDLTKYGRKNRLVVNGLCLTAVQGECIGIVGCPGSGKTTSIRMMTGDLKMTHGEVWIFGRNLKKNLKKFRKTVGVCPQYSPLLGNLRVIYTIKILGLIRGVRLRDCEKLIYKLTDDFDLGNKLRKRYFFIMEYVLKSWGLEDLIPVFNGLDPPSKRFIWNAIAEMRSKGRLIIIASNSMEECQLLCTRIAVMVNGNFKCLGTKERLMEKFVDGYTVNLRTTGSSIQAEKFVRAQFPGAKCFERRGEWLLFYIAKTNLPCSELFGIMERAKQNKSLNIKDYTLGHTSLEQVSVLKTFSFLFDNNTHLGQNLPSVRYRAVR</sequence>
<accession>A0A9P0FDT0</accession>
<dbReference type="AlphaFoldDB" id="A0A9P0FDT0"/>
<feature type="transmembrane region" description="Helical" evidence="5">
    <location>
        <begin position="703"/>
        <end position="724"/>
    </location>
</feature>
<dbReference type="EMBL" id="OV121142">
    <property type="protein sequence ID" value="CAH0549840.1"/>
    <property type="molecule type" value="Genomic_DNA"/>
</dbReference>
<feature type="transmembrane region" description="Helical" evidence="5">
    <location>
        <begin position="324"/>
        <end position="347"/>
    </location>
</feature>
<comment type="subcellular location">
    <subcellularLocation>
        <location evidence="1">Membrane</location>
        <topology evidence="1">Multi-pass membrane protein</topology>
    </subcellularLocation>
</comment>
<keyword evidence="4 5" id="KW-0472">Membrane</keyword>
<dbReference type="Pfam" id="PF12698">
    <property type="entry name" value="ABC2_membrane_3"/>
    <property type="match status" value="1"/>
</dbReference>
<dbReference type="InterPro" id="IPR013525">
    <property type="entry name" value="ABC2_TM"/>
</dbReference>
<dbReference type="PROSITE" id="PS50893">
    <property type="entry name" value="ABC_TRANSPORTER_2"/>
    <property type="match status" value="1"/>
</dbReference>
<feature type="transmembrane region" description="Helical" evidence="5">
    <location>
        <begin position="540"/>
        <end position="562"/>
    </location>
</feature>
<keyword evidence="8" id="KW-1185">Reference proteome</keyword>
<dbReference type="GO" id="GO:0016887">
    <property type="term" value="F:ATP hydrolysis activity"/>
    <property type="evidence" value="ECO:0007669"/>
    <property type="project" value="InterPro"/>
</dbReference>
<dbReference type="InterPro" id="IPR003439">
    <property type="entry name" value="ABC_transporter-like_ATP-bd"/>
</dbReference>